<proteinExistence type="predicted"/>
<accession>E1YJX7</accession>
<dbReference type="InterPro" id="IPR036086">
    <property type="entry name" value="ParB/Sulfiredoxin_sf"/>
</dbReference>
<gene>
    <name evidence="2" type="ORF">N47_E50930</name>
</gene>
<dbReference type="SMART" id="SM00470">
    <property type="entry name" value="ParB"/>
    <property type="match status" value="1"/>
</dbReference>
<dbReference type="GO" id="GO:0005694">
    <property type="term" value="C:chromosome"/>
    <property type="evidence" value="ECO:0007669"/>
    <property type="project" value="TreeGrafter"/>
</dbReference>
<dbReference type="SUPFAM" id="SSF109709">
    <property type="entry name" value="KorB DNA-binding domain-like"/>
    <property type="match status" value="1"/>
</dbReference>
<dbReference type="InterPro" id="IPR050336">
    <property type="entry name" value="Chromosome_partition/occlusion"/>
</dbReference>
<protein>
    <recommendedName>
        <fullName evidence="1">ParB-like N-terminal domain-containing protein</fullName>
    </recommendedName>
</protein>
<dbReference type="EMBL" id="FR695877">
    <property type="protein sequence ID" value="CBX31581.1"/>
    <property type="molecule type" value="Genomic_DNA"/>
</dbReference>
<dbReference type="Gene3D" id="3.90.1530.10">
    <property type="entry name" value="Conserved hypothetical protein from pyrococcus furiosus pfu- 392566-001, ParB domain"/>
    <property type="match status" value="1"/>
</dbReference>
<dbReference type="AlphaFoldDB" id="E1YJX7"/>
<dbReference type="GO" id="GO:0007059">
    <property type="term" value="P:chromosome segregation"/>
    <property type="evidence" value="ECO:0007669"/>
    <property type="project" value="TreeGrafter"/>
</dbReference>
<evidence type="ECO:0000313" key="2">
    <source>
        <dbReference type="EMBL" id="CBX31581.1"/>
    </source>
</evidence>
<dbReference type="PANTHER" id="PTHR33375">
    <property type="entry name" value="CHROMOSOME-PARTITIONING PROTEIN PARB-RELATED"/>
    <property type="match status" value="1"/>
</dbReference>
<name>E1YJX7_9BACT</name>
<dbReference type="InterPro" id="IPR003115">
    <property type="entry name" value="ParB_N"/>
</dbReference>
<dbReference type="SUPFAM" id="SSF110849">
    <property type="entry name" value="ParB/Sulfiredoxin"/>
    <property type="match status" value="1"/>
</dbReference>
<sequence length="320" mass="36353">MISEEKIILCSSVLAEDDTFKITTEESTDTLARSINNEGLINPPILTGSNSGYIIVSGFRRFNAIKSLGRANFTARVLDKKTSALECIKLAISDNSFQRPLNLIEYSRCYKMLSKYYESKELPSAALLLGLHDNPALIKKIMKLCDLPVSIHKYILSDTLSLAMALELIKPEYIQIGTQIADIFDRLKLSLNKQREFLALCYEIAVREDISVSDLINGDDFYNILSDQNLDRNQKTRFIRTHLKKRRFPSIKKAESEFENNMIKLGLVEGVKLIPPANFEGNSFTLNMEFKKITDLDKQTAYLKKLINNPALEKILSKDI</sequence>
<evidence type="ECO:0000259" key="1">
    <source>
        <dbReference type="SMART" id="SM00470"/>
    </source>
</evidence>
<organism evidence="2">
    <name type="scientific">uncultured Desulfobacterium sp</name>
    <dbReference type="NCBI Taxonomy" id="201089"/>
    <lineage>
        <taxon>Bacteria</taxon>
        <taxon>Pseudomonadati</taxon>
        <taxon>Thermodesulfobacteriota</taxon>
        <taxon>Desulfobacteria</taxon>
        <taxon>Desulfobacterales</taxon>
        <taxon>Desulfobacteriaceae</taxon>
        <taxon>Desulfobacterium</taxon>
        <taxon>environmental samples</taxon>
    </lineage>
</organism>
<dbReference type="Pfam" id="PF02195">
    <property type="entry name" value="ParB_N"/>
    <property type="match status" value="1"/>
</dbReference>
<reference evidence="2" key="1">
    <citation type="journal article" date="2011" name="Environ. Microbiol.">
        <title>Genomic insights into the metabolic potential of the polycyclic aromatic hydrocarbon degrading sulfate-reducing Deltaproteobacterium N47.</title>
        <authorList>
            <person name="Bergmann F."/>
            <person name="Selesi D."/>
            <person name="Weinmaier T."/>
            <person name="Tischler P."/>
            <person name="Rattei T."/>
            <person name="Meckenstock R.U."/>
        </authorList>
    </citation>
    <scope>NUCLEOTIDE SEQUENCE</scope>
</reference>
<feature type="domain" description="ParB-like N-terminal" evidence="1">
    <location>
        <begin position="15"/>
        <end position="96"/>
    </location>
</feature>
<dbReference type="PANTHER" id="PTHR33375:SF1">
    <property type="entry name" value="CHROMOSOME-PARTITIONING PROTEIN PARB-RELATED"/>
    <property type="match status" value="1"/>
</dbReference>